<evidence type="ECO:0000313" key="2">
    <source>
        <dbReference type="EMBL" id="KKN55963.1"/>
    </source>
</evidence>
<sequence length="111" mass="12814">MKNDLFKNKKGSTRESFLFLYLLIFVSLGTFLPFIQASFNEPVTQFDTDQLSDSAEDTASASDVNAFDIVFSVLKMFFWTFGDLPFWIDLFFVIFRIHAFLLLITYIPLVG</sequence>
<evidence type="ECO:0000256" key="1">
    <source>
        <dbReference type="SAM" id="Phobius"/>
    </source>
</evidence>
<comment type="caution">
    <text evidence="2">The sequence shown here is derived from an EMBL/GenBank/DDBJ whole genome shotgun (WGS) entry which is preliminary data.</text>
</comment>
<reference evidence="2" key="1">
    <citation type="journal article" date="2015" name="Nature">
        <title>Complex archaea that bridge the gap between prokaryotes and eukaryotes.</title>
        <authorList>
            <person name="Spang A."/>
            <person name="Saw J.H."/>
            <person name="Jorgensen S.L."/>
            <person name="Zaremba-Niedzwiedzka K."/>
            <person name="Martijn J."/>
            <person name="Lind A.E."/>
            <person name="van Eijk R."/>
            <person name="Schleper C."/>
            <person name="Guy L."/>
            <person name="Ettema T.J."/>
        </authorList>
    </citation>
    <scope>NUCLEOTIDE SEQUENCE</scope>
</reference>
<dbReference type="AlphaFoldDB" id="A0A0F9UQT9"/>
<keyword evidence="1" id="KW-1133">Transmembrane helix</keyword>
<dbReference type="EMBL" id="LAZR01000864">
    <property type="protein sequence ID" value="KKN55963.1"/>
    <property type="molecule type" value="Genomic_DNA"/>
</dbReference>
<feature type="transmembrane region" description="Helical" evidence="1">
    <location>
        <begin position="86"/>
        <end position="109"/>
    </location>
</feature>
<keyword evidence="1" id="KW-0472">Membrane</keyword>
<accession>A0A0F9UQT9</accession>
<name>A0A0F9UQT9_9ZZZZ</name>
<proteinExistence type="predicted"/>
<keyword evidence="1" id="KW-0812">Transmembrane</keyword>
<feature type="transmembrane region" description="Helical" evidence="1">
    <location>
        <begin position="20"/>
        <end position="39"/>
    </location>
</feature>
<gene>
    <name evidence="2" type="ORF">LCGC14_0577050</name>
</gene>
<protein>
    <submittedName>
        <fullName evidence="2">Uncharacterized protein</fullName>
    </submittedName>
</protein>
<organism evidence="2">
    <name type="scientific">marine sediment metagenome</name>
    <dbReference type="NCBI Taxonomy" id="412755"/>
    <lineage>
        <taxon>unclassified sequences</taxon>
        <taxon>metagenomes</taxon>
        <taxon>ecological metagenomes</taxon>
    </lineage>
</organism>